<keyword evidence="8" id="KW-1185">Reference proteome</keyword>
<comment type="caution">
    <text evidence="7">The sequence shown here is derived from an EMBL/GenBank/DDBJ whole genome shotgun (WGS) entry which is preliminary data.</text>
</comment>
<sequence>MQIKLLLLSFLSYSAGLMAENTYTNPVVDYSLPDPSVIKGDDGYYYLYATEDIRNLPIHRSKDLVNWELVGTAFTDETRPDFEPKGGLWAPDINKIGDKYVLYYSMSVWGGEWTCGIGCAVADTPAGKFKDCGMMFRSNGINVQNSIDPFYIEDGGKKYLFWGSFHGIYGIELSDDGLKVKEGAKPVQVAGDAYEGTYIHKRDGYYYLFASIGRCCEGIKSTYTTVVGRSDKLFGPYLDKQGRSMSDNHHEILIQKNESFVGTGHNSEIVTDKAGDDWMFYHAVKVSDPDGRVLMLDKIVWEEDWPSVKTNSPSLESEKPVL</sequence>
<dbReference type="Gene3D" id="2.115.10.20">
    <property type="entry name" value="Glycosyl hydrolase domain, family 43"/>
    <property type="match status" value="1"/>
</dbReference>
<dbReference type="InterPro" id="IPR006710">
    <property type="entry name" value="Glyco_hydro_43"/>
</dbReference>
<dbReference type="PANTHER" id="PTHR43301:SF3">
    <property type="entry name" value="ARABINAN ENDO-1,5-ALPHA-L-ARABINOSIDASE A-RELATED"/>
    <property type="match status" value="1"/>
</dbReference>
<evidence type="ECO:0000256" key="1">
    <source>
        <dbReference type="ARBA" id="ARBA00004834"/>
    </source>
</evidence>
<evidence type="ECO:0000313" key="7">
    <source>
        <dbReference type="EMBL" id="MBM6806977.1"/>
    </source>
</evidence>
<evidence type="ECO:0000256" key="4">
    <source>
        <dbReference type="ARBA" id="ARBA00023295"/>
    </source>
</evidence>
<accession>A0ABS2F9P8</accession>
<name>A0ABS2F9P8_9BACE</name>
<dbReference type="PANTHER" id="PTHR43301">
    <property type="entry name" value="ARABINAN ENDO-1,5-ALPHA-L-ARABINOSIDASE"/>
    <property type="match status" value="1"/>
</dbReference>
<dbReference type="PIRSF" id="PIRSF026534">
    <property type="entry name" value="Endo_alpha-L-arabinosidase"/>
    <property type="match status" value="1"/>
</dbReference>
<dbReference type="Proteomes" id="UP000782117">
    <property type="component" value="Unassembled WGS sequence"/>
</dbReference>
<feature type="signal peptide" evidence="6">
    <location>
        <begin position="1"/>
        <end position="19"/>
    </location>
</feature>
<keyword evidence="3 5" id="KW-0378">Hydrolase</keyword>
<evidence type="ECO:0000256" key="2">
    <source>
        <dbReference type="ARBA" id="ARBA00009865"/>
    </source>
</evidence>
<dbReference type="EMBL" id="JACJKJ010000013">
    <property type="protein sequence ID" value="MBM6806977.1"/>
    <property type="molecule type" value="Genomic_DNA"/>
</dbReference>
<protein>
    <submittedName>
        <fullName evidence="7">Family 43 glycosylhydrolase</fullName>
    </submittedName>
</protein>
<proteinExistence type="inferred from homology"/>
<dbReference type="InterPro" id="IPR050727">
    <property type="entry name" value="GH43_arabinanases"/>
</dbReference>
<feature type="chain" id="PRO_5047407577" evidence="6">
    <location>
        <begin position="20"/>
        <end position="322"/>
    </location>
</feature>
<gene>
    <name evidence="7" type="ORF">H6A24_10815</name>
</gene>
<dbReference type="InterPro" id="IPR016840">
    <property type="entry name" value="Glyco_hydro_43_endo_a_Ara-ase"/>
</dbReference>
<keyword evidence="6" id="KW-0732">Signal</keyword>
<dbReference type="SUPFAM" id="SSF75005">
    <property type="entry name" value="Arabinanase/levansucrase/invertase"/>
    <property type="match status" value="1"/>
</dbReference>
<dbReference type="Pfam" id="PF04616">
    <property type="entry name" value="Glyco_hydro_43"/>
    <property type="match status" value="1"/>
</dbReference>
<evidence type="ECO:0000256" key="5">
    <source>
        <dbReference type="PIRNR" id="PIRNR026534"/>
    </source>
</evidence>
<evidence type="ECO:0000256" key="3">
    <source>
        <dbReference type="ARBA" id="ARBA00022801"/>
    </source>
</evidence>
<reference evidence="7 8" key="1">
    <citation type="journal article" date="2021" name="Sci. Rep.">
        <title>The distribution of antibiotic resistance genes in chicken gut microbiota commensals.</title>
        <authorList>
            <person name="Juricova H."/>
            <person name="Matiasovicova J."/>
            <person name="Kubasova T."/>
            <person name="Cejkova D."/>
            <person name="Rychlik I."/>
        </authorList>
    </citation>
    <scope>NUCLEOTIDE SEQUENCE [LARGE SCALE GENOMIC DNA]</scope>
    <source>
        <strain evidence="7 8">An768</strain>
    </source>
</reference>
<comment type="pathway">
    <text evidence="1 5">Glycan metabolism; L-arabinan degradation.</text>
</comment>
<comment type="similarity">
    <text evidence="2 5">Belongs to the glycosyl hydrolase 43 family.</text>
</comment>
<dbReference type="CDD" id="cd18616">
    <property type="entry name" value="GH43_ABN-like"/>
    <property type="match status" value="1"/>
</dbReference>
<evidence type="ECO:0000313" key="8">
    <source>
        <dbReference type="Proteomes" id="UP000782117"/>
    </source>
</evidence>
<organism evidence="7 8">
    <name type="scientific">Bacteroides caecicola</name>
    <dbReference type="NCBI Taxonomy" id="1462569"/>
    <lineage>
        <taxon>Bacteria</taxon>
        <taxon>Pseudomonadati</taxon>
        <taxon>Bacteroidota</taxon>
        <taxon>Bacteroidia</taxon>
        <taxon>Bacteroidales</taxon>
        <taxon>Bacteroidaceae</taxon>
        <taxon>Bacteroides</taxon>
    </lineage>
</organism>
<keyword evidence="4 5" id="KW-0326">Glycosidase</keyword>
<evidence type="ECO:0000256" key="6">
    <source>
        <dbReference type="SAM" id="SignalP"/>
    </source>
</evidence>
<dbReference type="InterPro" id="IPR023296">
    <property type="entry name" value="Glyco_hydro_beta-prop_sf"/>
</dbReference>